<dbReference type="PROSITE" id="PS51792">
    <property type="entry name" value="YIPPEE"/>
    <property type="match status" value="1"/>
</dbReference>
<dbReference type="InterPro" id="IPR004910">
    <property type="entry name" value="Yippee/Mis18/Cereblon"/>
</dbReference>
<evidence type="ECO:0000256" key="3">
    <source>
        <dbReference type="ARBA" id="ARBA00022833"/>
    </source>
</evidence>
<evidence type="ECO:0000256" key="2">
    <source>
        <dbReference type="ARBA" id="ARBA00022723"/>
    </source>
</evidence>
<organism evidence="5 6">
    <name type="scientific">Salix dunnii</name>
    <dbReference type="NCBI Taxonomy" id="1413687"/>
    <lineage>
        <taxon>Eukaryota</taxon>
        <taxon>Viridiplantae</taxon>
        <taxon>Streptophyta</taxon>
        <taxon>Embryophyta</taxon>
        <taxon>Tracheophyta</taxon>
        <taxon>Spermatophyta</taxon>
        <taxon>Magnoliopsida</taxon>
        <taxon>eudicotyledons</taxon>
        <taxon>Gunneridae</taxon>
        <taxon>Pentapetalae</taxon>
        <taxon>rosids</taxon>
        <taxon>fabids</taxon>
        <taxon>Malpighiales</taxon>
        <taxon>Salicaceae</taxon>
        <taxon>Saliceae</taxon>
        <taxon>Salix</taxon>
    </lineage>
</organism>
<evidence type="ECO:0000256" key="1">
    <source>
        <dbReference type="ARBA" id="ARBA00005613"/>
    </source>
</evidence>
<dbReference type="Pfam" id="PF03226">
    <property type="entry name" value="Yippee-Mis18"/>
    <property type="match status" value="1"/>
</dbReference>
<sequence length="204" mass="23147">MGRLFVEELEGRIYSCKHCRAHLAVLDDIISKAFSMISCCFWFVIEFVAQINGEVISPSHLQKEHPLSNMIDAHVACKLGKASLSMQRDLFVDALIDQVVHVVCTIKSFHCKHGKAYLFRKVVNVFAGEKEDRMMITGLHTVADIFCVRCGSIVGWKYETAHEKNQKYKEGKSVLERFKLSGPDGSHYWVHEHHHISGSDADDV</sequence>
<accession>A0A835MYV6</accession>
<dbReference type="OrthoDB" id="6407410at2759"/>
<evidence type="ECO:0000313" key="6">
    <source>
        <dbReference type="Proteomes" id="UP000657918"/>
    </source>
</evidence>
<dbReference type="AlphaFoldDB" id="A0A835MYV6"/>
<dbReference type="PANTHER" id="PTHR13848">
    <property type="entry name" value="PROTEIN YIPPEE-LIKE CG15309-RELATED"/>
    <property type="match status" value="1"/>
</dbReference>
<proteinExistence type="inferred from homology"/>
<keyword evidence="2" id="KW-0479">Metal-binding</keyword>
<protein>
    <recommendedName>
        <fullName evidence="4">Yippee domain-containing protein</fullName>
    </recommendedName>
</protein>
<evidence type="ECO:0000313" key="5">
    <source>
        <dbReference type="EMBL" id="KAF9674618.1"/>
    </source>
</evidence>
<keyword evidence="6" id="KW-1185">Reference proteome</keyword>
<gene>
    <name evidence="5" type="ORF">SADUNF_Sadunf10G0145700</name>
</gene>
<name>A0A835MYV6_9ROSI</name>
<feature type="domain" description="Yippee" evidence="4">
    <location>
        <begin position="85"/>
        <end position="184"/>
    </location>
</feature>
<evidence type="ECO:0000259" key="4">
    <source>
        <dbReference type="PROSITE" id="PS51792"/>
    </source>
</evidence>
<keyword evidence="3" id="KW-0862">Zinc</keyword>
<dbReference type="EMBL" id="JADGMS010000010">
    <property type="protein sequence ID" value="KAF9674618.1"/>
    <property type="molecule type" value="Genomic_DNA"/>
</dbReference>
<dbReference type="Proteomes" id="UP000657918">
    <property type="component" value="Unassembled WGS sequence"/>
</dbReference>
<dbReference type="GO" id="GO:0046872">
    <property type="term" value="F:metal ion binding"/>
    <property type="evidence" value="ECO:0007669"/>
    <property type="project" value="UniProtKB-KW"/>
</dbReference>
<dbReference type="InterPro" id="IPR034751">
    <property type="entry name" value="Yippee"/>
</dbReference>
<comment type="similarity">
    <text evidence="1">Belongs to the yippee family.</text>
</comment>
<reference evidence="5 6" key="1">
    <citation type="submission" date="2020-10" db="EMBL/GenBank/DDBJ databases">
        <title>Plant Genome Project.</title>
        <authorList>
            <person name="Zhang R.-G."/>
        </authorList>
    </citation>
    <scope>NUCLEOTIDE SEQUENCE [LARGE SCALE GENOMIC DNA]</scope>
    <source>
        <strain evidence="5">FAFU-HL-1</strain>
        <tissue evidence="5">Leaf</tissue>
    </source>
</reference>
<dbReference type="InterPro" id="IPR039058">
    <property type="entry name" value="Yippee_fam"/>
</dbReference>
<comment type="caution">
    <text evidence="5">The sequence shown here is derived from an EMBL/GenBank/DDBJ whole genome shotgun (WGS) entry which is preliminary data.</text>
</comment>